<evidence type="ECO:0000313" key="3">
    <source>
        <dbReference type="Proteomes" id="UP000887572"/>
    </source>
</evidence>
<dbReference type="WBParaSite" id="Gr19_v10_g15968.t1">
    <property type="protein sequence ID" value="Gr19_v10_g15968.t1"/>
    <property type="gene ID" value="Gr19_v10_g15968"/>
</dbReference>
<dbReference type="AlphaFoldDB" id="A0A914HCY2"/>
<name>A0A914HCY2_GLORO</name>
<feature type="transmembrane region" description="Helical" evidence="1">
    <location>
        <begin position="101"/>
        <end position="118"/>
    </location>
</feature>
<accession>A0A914HCY2</accession>
<feature type="domain" description="ShKT" evidence="2">
    <location>
        <begin position="201"/>
        <end position="237"/>
    </location>
</feature>
<dbReference type="InterPro" id="IPR003582">
    <property type="entry name" value="ShKT_dom"/>
</dbReference>
<protein>
    <submittedName>
        <fullName evidence="4">ShKT domain-containing protein</fullName>
    </submittedName>
</protein>
<evidence type="ECO:0000259" key="2">
    <source>
        <dbReference type="SMART" id="SM00254"/>
    </source>
</evidence>
<keyword evidence="1" id="KW-1133">Transmembrane helix</keyword>
<reference evidence="4" key="1">
    <citation type="submission" date="2022-11" db="UniProtKB">
        <authorList>
            <consortium name="WormBaseParasite"/>
        </authorList>
    </citation>
    <scope>IDENTIFICATION</scope>
</reference>
<keyword evidence="1" id="KW-0812">Transmembrane</keyword>
<evidence type="ECO:0000256" key="1">
    <source>
        <dbReference type="SAM" id="Phobius"/>
    </source>
</evidence>
<dbReference type="Proteomes" id="UP000887572">
    <property type="component" value="Unplaced"/>
</dbReference>
<sequence>MYRRPDLGHNCRPPQPLWLSSTLFRVQSRRWRILSLAKCPRGRRLHPSATLLHYAALSPPGGSTGRPTFGVFQSTSNSSSRCVIARFNPSVLFNLIVAHKMRLLLSLVTAFFSLFALIRRNRAQNGICPLGFVWGGQCGFGVVCPPSLPPFRCLRGSCCRDQRPLFARLGPIVYPQDLLGGFGGISPGTFGGGLNSLIDLTCFDSALNCYLFQPYCFVPIYQLCMFTNCRRTCGYCGLGTFSAFGGFGGLGAGNLGGFGGGLLGGTGGLNGFGELGAFGASPVAPGIG</sequence>
<organism evidence="3 4">
    <name type="scientific">Globodera rostochiensis</name>
    <name type="common">Golden nematode worm</name>
    <name type="synonym">Heterodera rostochiensis</name>
    <dbReference type="NCBI Taxonomy" id="31243"/>
    <lineage>
        <taxon>Eukaryota</taxon>
        <taxon>Metazoa</taxon>
        <taxon>Ecdysozoa</taxon>
        <taxon>Nematoda</taxon>
        <taxon>Chromadorea</taxon>
        <taxon>Rhabditida</taxon>
        <taxon>Tylenchina</taxon>
        <taxon>Tylenchomorpha</taxon>
        <taxon>Tylenchoidea</taxon>
        <taxon>Heteroderidae</taxon>
        <taxon>Heteroderinae</taxon>
        <taxon>Globodera</taxon>
    </lineage>
</organism>
<dbReference type="SMART" id="SM00254">
    <property type="entry name" value="ShKT"/>
    <property type="match status" value="1"/>
</dbReference>
<proteinExistence type="predicted"/>
<keyword evidence="1" id="KW-0472">Membrane</keyword>
<keyword evidence="3" id="KW-1185">Reference proteome</keyword>
<evidence type="ECO:0000313" key="4">
    <source>
        <dbReference type="WBParaSite" id="Gr19_v10_g15968.t1"/>
    </source>
</evidence>